<reference evidence="2 3" key="1">
    <citation type="submission" date="2018-07" db="EMBL/GenBank/DDBJ databases">
        <title>Genomic Encyclopedia of Type Strains, Phase IV (KMG-IV): sequencing the most valuable type-strain genomes for metagenomic binning, comparative biology and taxonomic classification.</title>
        <authorList>
            <person name="Goeker M."/>
        </authorList>
    </citation>
    <scope>NUCLEOTIDE SEQUENCE [LARGE SCALE GENOMIC DNA]</scope>
    <source>
        <strain evidence="2 3">DSM 16500</strain>
    </source>
</reference>
<dbReference type="Gene3D" id="2.40.30.10">
    <property type="entry name" value="Translation factors"/>
    <property type="match status" value="1"/>
</dbReference>
<keyword evidence="3" id="KW-1185">Reference proteome</keyword>
<dbReference type="PANTHER" id="PTHR47354">
    <property type="entry name" value="NADH OXIDOREDUCTASE HCR"/>
    <property type="match status" value="1"/>
</dbReference>
<dbReference type="PRINTS" id="PR00410">
    <property type="entry name" value="PHEHYDRXLASE"/>
</dbReference>
<proteinExistence type="predicted"/>
<dbReference type="Pfam" id="PF00175">
    <property type="entry name" value="NAD_binding_1"/>
    <property type="match status" value="1"/>
</dbReference>
<evidence type="ECO:0000313" key="2">
    <source>
        <dbReference type="EMBL" id="RDI41485.1"/>
    </source>
</evidence>
<accession>A0A370GCD8</accession>
<evidence type="ECO:0000259" key="1">
    <source>
        <dbReference type="Pfam" id="PF00175"/>
    </source>
</evidence>
<comment type="caution">
    <text evidence="2">The sequence shown here is derived from an EMBL/GenBank/DDBJ whole genome shotgun (WGS) entry which is preliminary data.</text>
</comment>
<feature type="domain" description="Oxidoreductase FAD/NAD(P)-binding" evidence="1">
    <location>
        <begin position="112"/>
        <end position="208"/>
    </location>
</feature>
<gene>
    <name evidence="2" type="ORF">C8D86_1192</name>
</gene>
<sequence length="234" mass="26825">MPQFLDYHVMAIQLLAKDVSRILLQPLHAPVISYEAGQYIEVSHTDGRVSYLSIACAPRDDAILEFHLFHPAENEKAQALLRMARTEKKWQLRGPLGRCTVSQLHPDKPILFLAQGTGFAPVKAVIEALIQADFPLLLHVYWFSQNQEDFFLTEQISRWKASHPLFIFTPIILPSAFNEDQIESVLNQAILATYPDLSAYQVYASGPRSWVYRIFHAFQQKGLPRAFFFSDMFE</sequence>
<protein>
    <submittedName>
        <fullName evidence="2">CDP-4-dehydro-6-deoxyglucose reductase</fullName>
    </submittedName>
</protein>
<dbReference type="InterPro" id="IPR039261">
    <property type="entry name" value="FNR_nucleotide-bd"/>
</dbReference>
<dbReference type="SUPFAM" id="SSF52343">
    <property type="entry name" value="Ferredoxin reductase-like, C-terminal NADP-linked domain"/>
    <property type="match status" value="1"/>
</dbReference>
<dbReference type="GO" id="GO:0016491">
    <property type="term" value="F:oxidoreductase activity"/>
    <property type="evidence" value="ECO:0007669"/>
    <property type="project" value="InterPro"/>
</dbReference>
<dbReference type="OrthoDB" id="9806195at2"/>
<dbReference type="EMBL" id="QQAX01000019">
    <property type="protein sequence ID" value="RDI41485.1"/>
    <property type="molecule type" value="Genomic_DNA"/>
</dbReference>
<evidence type="ECO:0000313" key="3">
    <source>
        <dbReference type="Proteomes" id="UP000254720"/>
    </source>
</evidence>
<dbReference type="PANTHER" id="PTHR47354:SF5">
    <property type="entry name" value="PROTEIN RFBI"/>
    <property type="match status" value="1"/>
</dbReference>
<dbReference type="InterPro" id="IPR017938">
    <property type="entry name" value="Riboflavin_synthase-like_b-brl"/>
</dbReference>
<dbReference type="InterPro" id="IPR050415">
    <property type="entry name" value="MRET"/>
</dbReference>
<dbReference type="AlphaFoldDB" id="A0A370GCD8"/>
<dbReference type="RefSeq" id="WP_114834894.1">
    <property type="nucleotide sequence ID" value="NZ_LR699114.1"/>
</dbReference>
<dbReference type="Proteomes" id="UP000254720">
    <property type="component" value="Unassembled WGS sequence"/>
</dbReference>
<dbReference type="InterPro" id="IPR001433">
    <property type="entry name" value="OxRdtase_FAD/NAD-bd"/>
</dbReference>
<organism evidence="2 3">
    <name type="scientific">Aquicella lusitana</name>
    <dbReference type="NCBI Taxonomy" id="254246"/>
    <lineage>
        <taxon>Bacteria</taxon>
        <taxon>Pseudomonadati</taxon>
        <taxon>Pseudomonadota</taxon>
        <taxon>Gammaproteobacteria</taxon>
        <taxon>Legionellales</taxon>
        <taxon>Coxiellaceae</taxon>
        <taxon>Aquicella</taxon>
    </lineage>
</organism>
<name>A0A370GCD8_9COXI</name>
<dbReference type="SUPFAM" id="SSF63380">
    <property type="entry name" value="Riboflavin synthase domain-like"/>
    <property type="match status" value="1"/>
</dbReference>
<dbReference type="Gene3D" id="3.40.50.80">
    <property type="entry name" value="Nucleotide-binding domain of ferredoxin-NADP reductase (FNR) module"/>
    <property type="match status" value="1"/>
</dbReference>